<evidence type="ECO:0000313" key="3">
    <source>
        <dbReference type="Proteomes" id="UP000182409"/>
    </source>
</evidence>
<name>A0A1H4M1Y8_9BACT</name>
<accession>A0A1H4M1Y8</accession>
<dbReference type="AlphaFoldDB" id="A0A1H4M1Y8"/>
<dbReference type="EMBL" id="FNSD01000001">
    <property type="protein sequence ID" value="SEB77110.1"/>
    <property type="molecule type" value="Genomic_DNA"/>
</dbReference>
<organism evidence="2 3">
    <name type="scientific">Terriglobus roseus</name>
    <dbReference type="NCBI Taxonomy" id="392734"/>
    <lineage>
        <taxon>Bacteria</taxon>
        <taxon>Pseudomonadati</taxon>
        <taxon>Acidobacteriota</taxon>
        <taxon>Terriglobia</taxon>
        <taxon>Terriglobales</taxon>
        <taxon>Acidobacteriaceae</taxon>
        <taxon>Terriglobus</taxon>
    </lineage>
</organism>
<keyword evidence="1" id="KW-0812">Transmembrane</keyword>
<sequence length="105" mass="11395">MQSAGGDVIRSASAARSSFTRHFFSSWLPVCLHLRTMANRKSVLLSLVLTFFFGPFGMLYSTVPGALIMLVLYVALGIPTLGWAIAVLHPIAMIWGAIAADRANR</sequence>
<evidence type="ECO:0000313" key="2">
    <source>
        <dbReference type="EMBL" id="SEB77110.1"/>
    </source>
</evidence>
<proteinExistence type="predicted"/>
<feature type="transmembrane region" description="Helical" evidence="1">
    <location>
        <begin position="43"/>
        <end position="75"/>
    </location>
</feature>
<protein>
    <submittedName>
        <fullName evidence="2">Uncharacterized protein</fullName>
    </submittedName>
</protein>
<keyword evidence="1" id="KW-0472">Membrane</keyword>
<evidence type="ECO:0000256" key="1">
    <source>
        <dbReference type="SAM" id="Phobius"/>
    </source>
</evidence>
<gene>
    <name evidence="2" type="ORF">SAMN05443244_1795</name>
</gene>
<reference evidence="2 3" key="1">
    <citation type="submission" date="2016-10" db="EMBL/GenBank/DDBJ databases">
        <authorList>
            <person name="de Groot N.N."/>
        </authorList>
    </citation>
    <scope>NUCLEOTIDE SEQUENCE [LARGE SCALE GENOMIC DNA]</scope>
    <source>
        <strain evidence="2 3">AB35.6</strain>
    </source>
</reference>
<dbReference type="Proteomes" id="UP000182409">
    <property type="component" value="Unassembled WGS sequence"/>
</dbReference>
<keyword evidence="1" id="KW-1133">Transmembrane helix</keyword>